<dbReference type="PROSITE" id="PS51257">
    <property type="entry name" value="PROKAR_LIPOPROTEIN"/>
    <property type="match status" value="1"/>
</dbReference>
<reference evidence="2" key="1">
    <citation type="journal article" date="2019" name="Int. J. Syst. Evol. Microbiol.">
        <title>The Global Catalogue of Microorganisms (GCM) 10K type strain sequencing project: providing services to taxonomists for standard genome sequencing and annotation.</title>
        <authorList>
            <consortium name="The Broad Institute Genomics Platform"/>
            <consortium name="The Broad Institute Genome Sequencing Center for Infectious Disease"/>
            <person name="Wu L."/>
            <person name="Ma J."/>
        </authorList>
    </citation>
    <scope>NUCLEOTIDE SEQUENCE [LARGE SCALE GENOMIC DNA]</scope>
    <source>
        <strain evidence="2">CGMCC 1.15420</strain>
    </source>
</reference>
<evidence type="ECO:0000313" key="1">
    <source>
        <dbReference type="EMBL" id="GGF92713.1"/>
    </source>
</evidence>
<proteinExistence type="predicted"/>
<organism evidence="1 2">
    <name type="scientific">Paenibacillus aceti</name>
    <dbReference type="NCBI Taxonomy" id="1820010"/>
    <lineage>
        <taxon>Bacteria</taxon>
        <taxon>Bacillati</taxon>
        <taxon>Bacillota</taxon>
        <taxon>Bacilli</taxon>
        <taxon>Bacillales</taxon>
        <taxon>Paenibacillaceae</taxon>
        <taxon>Paenibacillus</taxon>
    </lineage>
</organism>
<name>A0ABQ1VRM9_9BACL</name>
<evidence type="ECO:0008006" key="3">
    <source>
        <dbReference type="Google" id="ProtNLM"/>
    </source>
</evidence>
<dbReference type="EMBL" id="BMIW01000006">
    <property type="protein sequence ID" value="GGF92713.1"/>
    <property type="molecule type" value="Genomic_DNA"/>
</dbReference>
<gene>
    <name evidence="1" type="ORF">GCM10010913_12820</name>
</gene>
<dbReference type="Proteomes" id="UP000608420">
    <property type="component" value="Unassembled WGS sequence"/>
</dbReference>
<dbReference type="Pfam" id="PF14275">
    <property type="entry name" value="DUF4362"/>
    <property type="match status" value="1"/>
</dbReference>
<protein>
    <recommendedName>
        <fullName evidence="3">DUF4362 domain-containing protein</fullName>
    </recommendedName>
</protein>
<accession>A0ABQ1VRM9</accession>
<comment type="caution">
    <text evidence="1">The sequence shown here is derived from an EMBL/GenBank/DDBJ whole genome shotgun (WGS) entry which is preliminary data.</text>
</comment>
<dbReference type="RefSeq" id="WP_120460593.1">
    <property type="nucleotide sequence ID" value="NZ_BMIW01000006.1"/>
</dbReference>
<dbReference type="InterPro" id="IPR025372">
    <property type="entry name" value="DUF4362"/>
</dbReference>
<keyword evidence="2" id="KW-1185">Reference proteome</keyword>
<evidence type="ECO:0000313" key="2">
    <source>
        <dbReference type="Proteomes" id="UP000608420"/>
    </source>
</evidence>
<sequence>MRKYFVIIALSVMLVACNSGPNNNHKPTDSSHSKLYFLQAKKQGYVVAGPPGLANVDKLEKFYEEYLNQISSTVALAHYTDEGDPIYVDLEFNGEEILYTYDNSWDGFGGQNKGVRKTTCTQMNKRTGPRGDRNGTEYYLTSCKEDIGYSDPDREEYFLMFIDDKERE</sequence>